<feature type="transmembrane region" description="Helical" evidence="1">
    <location>
        <begin position="57"/>
        <end position="80"/>
    </location>
</feature>
<gene>
    <name evidence="3" type="ORF">GCM10009710_02470</name>
</gene>
<comment type="caution">
    <text evidence="3">The sequence shown here is derived from an EMBL/GenBank/DDBJ whole genome shotgun (WGS) entry which is preliminary data.</text>
</comment>
<name>A0ABP4VFJ1_9ACTN</name>
<feature type="domain" description="NERD" evidence="2">
    <location>
        <begin position="90"/>
        <end position="195"/>
    </location>
</feature>
<dbReference type="Proteomes" id="UP001501057">
    <property type="component" value="Unassembled WGS sequence"/>
</dbReference>
<reference evidence="4" key="1">
    <citation type="journal article" date="2019" name="Int. J. Syst. Evol. Microbiol.">
        <title>The Global Catalogue of Microorganisms (GCM) 10K type strain sequencing project: providing services to taxonomists for standard genome sequencing and annotation.</title>
        <authorList>
            <consortium name="The Broad Institute Genomics Platform"/>
            <consortium name="The Broad Institute Genome Sequencing Center for Infectious Disease"/>
            <person name="Wu L."/>
            <person name="Ma J."/>
        </authorList>
    </citation>
    <scope>NUCLEOTIDE SEQUENCE [LARGE SCALE GENOMIC DNA]</scope>
    <source>
        <strain evidence="4">JCM 13518</strain>
    </source>
</reference>
<keyword evidence="1" id="KW-1133">Transmembrane helix</keyword>
<dbReference type="InterPro" id="IPR011528">
    <property type="entry name" value="NERD"/>
</dbReference>
<dbReference type="Pfam" id="PF08378">
    <property type="entry name" value="NERD"/>
    <property type="match status" value="1"/>
</dbReference>
<evidence type="ECO:0000256" key="1">
    <source>
        <dbReference type="SAM" id="Phobius"/>
    </source>
</evidence>
<keyword evidence="1" id="KW-0472">Membrane</keyword>
<evidence type="ECO:0000313" key="4">
    <source>
        <dbReference type="Proteomes" id="UP001501057"/>
    </source>
</evidence>
<keyword evidence="4" id="KW-1185">Reference proteome</keyword>
<evidence type="ECO:0000313" key="3">
    <source>
        <dbReference type="EMBL" id="GAA1725233.1"/>
    </source>
</evidence>
<dbReference type="EMBL" id="BAAAME010000002">
    <property type="protein sequence ID" value="GAA1725233.1"/>
    <property type="molecule type" value="Genomic_DNA"/>
</dbReference>
<keyword evidence="1" id="KW-0812">Transmembrane</keyword>
<dbReference type="RefSeq" id="WP_344196883.1">
    <property type="nucleotide sequence ID" value="NZ_BAAAME010000002.1"/>
</dbReference>
<proteinExistence type="predicted"/>
<sequence length="263" mass="29657">MGQFDPYSRHELRKIRRAWLWRRRWLIAAGMALMVAMALAMEVWYRFAGVSGPVRWYVSGAFHVGAVAAILHFLMLAFLAQDPAAIRHLRGAWGEEATREELKRARWRRSIWGWVDSVPLQYGDIDHLVVTRHGGLVAIDSKWSNEADADRRRAMAAAASRVKQRSEAVVRTVLKSERGDHRAHGSHVTVQPVVVVWGALQNEVPEGARLDGVEFVAGRELVRWLKALDGEPVDRAAGRDLIERLVTFRESTSSAIAARAERV</sequence>
<protein>
    <recommendedName>
        <fullName evidence="2">NERD domain-containing protein</fullName>
    </recommendedName>
</protein>
<feature type="transmembrane region" description="Helical" evidence="1">
    <location>
        <begin position="25"/>
        <end position="45"/>
    </location>
</feature>
<evidence type="ECO:0000259" key="2">
    <source>
        <dbReference type="Pfam" id="PF08378"/>
    </source>
</evidence>
<organism evidence="3 4">
    <name type="scientific">Aeromicrobium alkaliterrae</name>
    <dbReference type="NCBI Taxonomy" id="302168"/>
    <lineage>
        <taxon>Bacteria</taxon>
        <taxon>Bacillati</taxon>
        <taxon>Actinomycetota</taxon>
        <taxon>Actinomycetes</taxon>
        <taxon>Propionibacteriales</taxon>
        <taxon>Nocardioidaceae</taxon>
        <taxon>Aeromicrobium</taxon>
    </lineage>
</organism>
<accession>A0ABP4VFJ1</accession>